<protein>
    <submittedName>
        <fullName evidence="1">Uncharacterized protein</fullName>
    </submittedName>
</protein>
<keyword evidence="2" id="KW-1185">Reference proteome</keyword>
<gene>
    <name evidence="1" type="ORF">K3G42_004565</name>
</gene>
<evidence type="ECO:0000313" key="2">
    <source>
        <dbReference type="Proteomes" id="UP000827872"/>
    </source>
</evidence>
<name>A0ACB8G7A1_9SAUR</name>
<proteinExistence type="predicted"/>
<dbReference type="EMBL" id="CM037614">
    <property type="protein sequence ID" value="KAH8015488.1"/>
    <property type="molecule type" value="Genomic_DNA"/>
</dbReference>
<reference evidence="1" key="1">
    <citation type="submission" date="2021-08" db="EMBL/GenBank/DDBJ databases">
        <title>The first chromosome-level gecko genome reveals the dynamic sex chromosomes of Neotropical dwarf geckos (Sphaerodactylidae: Sphaerodactylus).</title>
        <authorList>
            <person name="Pinto B.J."/>
            <person name="Keating S.E."/>
            <person name="Gamble T."/>
        </authorList>
    </citation>
    <scope>NUCLEOTIDE SEQUENCE</scope>
    <source>
        <strain evidence="1">TG3544</strain>
    </source>
</reference>
<dbReference type="Proteomes" id="UP000827872">
    <property type="component" value="Linkage Group LG01"/>
</dbReference>
<sequence length="93" mass="10329">MVTFLCSQDPAVTQHRPSSEYATLDVYNPFENPGQREPPPYESRPSVPPAPPLPAPQLPKKTSPTEPRNYGSYGTQGYRQGWGVEDVLEKGQD</sequence>
<accession>A0ACB8G7A1</accession>
<organism evidence="1 2">
    <name type="scientific">Sphaerodactylus townsendi</name>
    <dbReference type="NCBI Taxonomy" id="933632"/>
    <lineage>
        <taxon>Eukaryota</taxon>
        <taxon>Metazoa</taxon>
        <taxon>Chordata</taxon>
        <taxon>Craniata</taxon>
        <taxon>Vertebrata</taxon>
        <taxon>Euteleostomi</taxon>
        <taxon>Lepidosauria</taxon>
        <taxon>Squamata</taxon>
        <taxon>Bifurcata</taxon>
        <taxon>Gekkota</taxon>
        <taxon>Sphaerodactylidae</taxon>
        <taxon>Sphaerodactylus</taxon>
    </lineage>
</organism>
<comment type="caution">
    <text evidence="1">The sequence shown here is derived from an EMBL/GenBank/DDBJ whole genome shotgun (WGS) entry which is preliminary data.</text>
</comment>
<evidence type="ECO:0000313" key="1">
    <source>
        <dbReference type="EMBL" id="KAH8015488.1"/>
    </source>
</evidence>